<dbReference type="GO" id="GO:0032259">
    <property type="term" value="P:methylation"/>
    <property type="evidence" value="ECO:0007669"/>
    <property type="project" value="UniProtKB-KW"/>
</dbReference>
<proteinExistence type="inferred from homology"/>
<comment type="caution">
    <text evidence="8">The sequence shown here is derived from an EMBL/GenBank/DDBJ whole genome shotgun (WGS) entry which is preliminary data.</text>
</comment>
<accession>A0ABT9B5U2</accession>
<dbReference type="RefSeq" id="WP_305004950.1">
    <property type="nucleotide sequence ID" value="NZ_JAUQSY010000002.1"/>
</dbReference>
<dbReference type="GO" id="GO:0008168">
    <property type="term" value="F:methyltransferase activity"/>
    <property type="evidence" value="ECO:0007669"/>
    <property type="project" value="UniProtKB-KW"/>
</dbReference>
<reference evidence="8" key="1">
    <citation type="submission" date="2023-07" db="EMBL/GenBank/DDBJ databases">
        <authorList>
            <person name="Kim M.K."/>
        </authorList>
    </citation>
    <scope>NUCLEOTIDE SEQUENCE</scope>
    <source>
        <strain evidence="8">ASUV-10-1</strain>
    </source>
</reference>
<dbReference type="PANTHER" id="PTHR47739:SF1">
    <property type="entry name" value="TRNA1(VAL) (ADENINE(37)-N6)-METHYLTRANSFERASE"/>
    <property type="match status" value="1"/>
</dbReference>
<dbReference type="InterPro" id="IPR007848">
    <property type="entry name" value="Small_mtfrase_dom"/>
</dbReference>
<name>A0ABT9B5U2_9BACT</name>
<protein>
    <recommendedName>
        <fullName evidence="6">tRNA1(Val) (adenine(37)-N6)-methyltransferase</fullName>
        <ecNumber evidence="6">2.1.1.223</ecNumber>
    </recommendedName>
    <alternativeName>
        <fullName evidence="6">tRNA m6A37 methyltransferase</fullName>
    </alternativeName>
</protein>
<feature type="domain" description="Methyltransferase small" evidence="7">
    <location>
        <begin position="38"/>
        <end position="129"/>
    </location>
</feature>
<dbReference type="Proteomes" id="UP001176429">
    <property type="component" value="Unassembled WGS sequence"/>
</dbReference>
<comment type="similarity">
    <text evidence="6">Belongs to the methyltransferase superfamily. tRNA (adenine-N(6)-)-methyltransferase family.</text>
</comment>
<evidence type="ECO:0000313" key="8">
    <source>
        <dbReference type="EMBL" id="MDO7873634.1"/>
    </source>
</evidence>
<keyword evidence="2 6" id="KW-0489">Methyltransferase</keyword>
<evidence type="ECO:0000256" key="4">
    <source>
        <dbReference type="ARBA" id="ARBA00022691"/>
    </source>
</evidence>
<comment type="function">
    <text evidence="6">Specifically methylates the adenine in position 37 of tRNA(1)(Val) (anticodon cmo5UAC).</text>
</comment>
<gene>
    <name evidence="8" type="ORF">Q5H93_02735</name>
</gene>
<evidence type="ECO:0000256" key="2">
    <source>
        <dbReference type="ARBA" id="ARBA00022603"/>
    </source>
</evidence>
<evidence type="ECO:0000313" key="9">
    <source>
        <dbReference type="Proteomes" id="UP001176429"/>
    </source>
</evidence>
<evidence type="ECO:0000256" key="5">
    <source>
        <dbReference type="ARBA" id="ARBA00022694"/>
    </source>
</evidence>
<evidence type="ECO:0000256" key="6">
    <source>
        <dbReference type="HAMAP-Rule" id="MF_01872"/>
    </source>
</evidence>
<sequence>MPNDYFEFQQFRIAQAACAMKVSTDACLLGAVADLHGATRLLDIGTGTGLLALMAAQRHPGVDIEAIEIDEAAAAQAAENVAASPWASRIRVQPLSLAAYAGTQPASFSHIICNPPFFQQSLRSPDAARSTARHTAPDTLSFAELAGFAAEFLASNGLLTVLLPPLEMAAFEREAGQVQLHPATRLVVRHRAGSRVLRHIVGFRRVAGPVVETELAIRATAGEDYSPAFRALLAGFYLAL</sequence>
<dbReference type="EC" id="2.1.1.223" evidence="6"/>
<keyword evidence="1 6" id="KW-0963">Cytoplasm</keyword>
<dbReference type="InterPro" id="IPR029063">
    <property type="entry name" value="SAM-dependent_MTases_sf"/>
</dbReference>
<comment type="catalytic activity">
    <reaction evidence="6">
        <text>adenosine(37) in tRNA1(Val) + S-adenosyl-L-methionine = N(6)-methyladenosine(37) in tRNA1(Val) + S-adenosyl-L-homocysteine + H(+)</text>
        <dbReference type="Rhea" id="RHEA:43160"/>
        <dbReference type="Rhea" id="RHEA-COMP:10369"/>
        <dbReference type="Rhea" id="RHEA-COMP:10370"/>
        <dbReference type="ChEBI" id="CHEBI:15378"/>
        <dbReference type="ChEBI" id="CHEBI:57856"/>
        <dbReference type="ChEBI" id="CHEBI:59789"/>
        <dbReference type="ChEBI" id="CHEBI:74411"/>
        <dbReference type="ChEBI" id="CHEBI:74449"/>
        <dbReference type="EC" id="2.1.1.223"/>
    </reaction>
</comment>
<evidence type="ECO:0000256" key="3">
    <source>
        <dbReference type="ARBA" id="ARBA00022679"/>
    </source>
</evidence>
<keyword evidence="3 6" id="KW-0808">Transferase</keyword>
<evidence type="ECO:0000259" key="7">
    <source>
        <dbReference type="Pfam" id="PF05175"/>
    </source>
</evidence>
<keyword evidence="9" id="KW-1185">Reference proteome</keyword>
<dbReference type="HAMAP" id="MF_01872">
    <property type="entry name" value="tRNA_methyltr_YfiC"/>
    <property type="match status" value="1"/>
</dbReference>
<keyword evidence="4 6" id="KW-0949">S-adenosyl-L-methionine</keyword>
<dbReference type="Gene3D" id="3.40.50.150">
    <property type="entry name" value="Vaccinia Virus protein VP39"/>
    <property type="match status" value="1"/>
</dbReference>
<dbReference type="InterPro" id="IPR050210">
    <property type="entry name" value="tRNA_Adenine-N(6)_MTase"/>
</dbReference>
<dbReference type="SUPFAM" id="SSF53335">
    <property type="entry name" value="S-adenosyl-L-methionine-dependent methyltransferases"/>
    <property type="match status" value="1"/>
</dbReference>
<keyword evidence="5 6" id="KW-0819">tRNA processing</keyword>
<evidence type="ECO:0000256" key="1">
    <source>
        <dbReference type="ARBA" id="ARBA00022490"/>
    </source>
</evidence>
<dbReference type="PANTHER" id="PTHR47739">
    <property type="entry name" value="TRNA1(VAL) (ADENINE(37)-N6)-METHYLTRANSFERASE"/>
    <property type="match status" value="1"/>
</dbReference>
<comment type="subcellular location">
    <subcellularLocation>
        <location evidence="6">Cytoplasm</location>
    </subcellularLocation>
</comment>
<dbReference type="InterPro" id="IPR022882">
    <property type="entry name" value="tRNA_adenine-N6_MeTrfase"/>
</dbReference>
<organism evidence="8 9">
    <name type="scientific">Hymenobacter aranciens</name>
    <dbReference type="NCBI Taxonomy" id="3063996"/>
    <lineage>
        <taxon>Bacteria</taxon>
        <taxon>Pseudomonadati</taxon>
        <taxon>Bacteroidota</taxon>
        <taxon>Cytophagia</taxon>
        <taxon>Cytophagales</taxon>
        <taxon>Hymenobacteraceae</taxon>
        <taxon>Hymenobacter</taxon>
    </lineage>
</organism>
<dbReference type="Pfam" id="PF05175">
    <property type="entry name" value="MTS"/>
    <property type="match status" value="1"/>
</dbReference>
<dbReference type="EMBL" id="JAUQSY010000002">
    <property type="protein sequence ID" value="MDO7873634.1"/>
    <property type="molecule type" value="Genomic_DNA"/>
</dbReference>